<dbReference type="AlphaFoldDB" id="A0A3B0BSC3"/>
<reference evidence="2 3" key="1">
    <citation type="journal article" date="2015" name="Antonie Van Leeuwenhoek">
        <title>Streptomyces klenkii sp. nov., isolated from deep marine sediment.</title>
        <authorList>
            <person name="Veyisoglu A."/>
            <person name="Sahin N."/>
        </authorList>
    </citation>
    <scope>NUCLEOTIDE SEQUENCE [LARGE SCALE GENOMIC DNA]</scope>
    <source>
        <strain evidence="2 3">KCTC 29202</strain>
    </source>
</reference>
<dbReference type="InterPro" id="IPR032708">
    <property type="entry name" value="McjB_C"/>
</dbReference>
<dbReference type="Pfam" id="PF13471">
    <property type="entry name" value="Transglut_core3"/>
    <property type="match status" value="1"/>
</dbReference>
<evidence type="ECO:0000313" key="2">
    <source>
        <dbReference type="EMBL" id="RKN74546.1"/>
    </source>
</evidence>
<accession>A0A3B0BSC3</accession>
<proteinExistence type="predicted"/>
<sequence length="169" mass="18184">MGPPEGGPVSTSADWAFFLDDPGEGAPVPAVPHRLRAAALLRTARALWLYRRRGWRGAHPYVCRVRPVRGSAALSGLPPATAVRLARREILAAQLVLRAMVPNGLCLPRSLALTVYLCALGLPARMTVARGRALSTPANAFHSWTELHGAVLTDNPDVQLGYTVLQRVP</sequence>
<protein>
    <recommendedName>
        <fullName evidence="1">Microcin J25-processing protein McjB C-terminal domain-containing protein</fullName>
    </recommendedName>
</protein>
<name>A0A3B0BSC3_9ACTN</name>
<organism evidence="2 3">
    <name type="scientific">Streptomyces klenkii</name>
    <dbReference type="NCBI Taxonomy" id="1420899"/>
    <lineage>
        <taxon>Bacteria</taxon>
        <taxon>Bacillati</taxon>
        <taxon>Actinomycetota</taxon>
        <taxon>Actinomycetes</taxon>
        <taxon>Kitasatosporales</taxon>
        <taxon>Streptomycetaceae</taxon>
        <taxon>Streptomyces</taxon>
    </lineage>
</organism>
<evidence type="ECO:0000313" key="3">
    <source>
        <dbReference type="Proteomes" id="UP000270343"/>
    </source>
</evidence>
<dbReference type="Proteomes" id="UP000270343">
    <property type="component" value="Unassembled WGS sequence"/>
</dbReference>
<feature type="domain" description="Microcin J25-processing protein McjB C-terminal" evidence="1">
    <location>
        <begin position="45"/>
        <end position="166"/>
    </location>
</feature>
<keyword evidence="3" id="KW-1185">Reference proteome</keyword>
<comment type="caution">
    <text evidence="2">The sequence shown here is derived from an EMBL/GenBank/DDBJ whole genome shotgun (WGS) entry which is preliminary data.</text>
</comment>
<dbReference type="EMBL" id="RBAM01000004">
    <property type="protein sequence ID" value="RKN74546.1"/>
    <property type="molecule type" value="Genomic_DNA"/>
</dbReference>
<evidence type="ECO:0000259" key="1">
    <source>
        <dbReference type="Pfam" id="PF13471"/>
    </source>
</evidence>
<gene>
    <name evidence="2" type="ORF">D7231_11900</name>
</gene>